<keyword evidence="3" id="KW-1185">Reference proteome</keyword>
<feature type="transmembrane region" description="Helical" evidence="1">
    <location>
        <begin position="291"/>
        <end position="308"/>
    </location>
</feature>
<feature type="transmembrane region" description="Helical" evidence="1">
    <location>
        <begin position="314"/>
        <end position="334"/>
    </location>
</feature>
<dbReference type="RefSeq" id="WP_090663129.1">
    <property type="nucleotide sequence ID" value="NZ_FMZX01000004.1"/>
</dbReference>
<feature type="transmembrane region" description="Helical" evidence="1">
    <location>
        <begin position="92"/>
        <end position="109"/>
    </location>
</feature>
<gene>
    <name evidence="2" type="ORF">SAMN04487779_1004190</name>
</gene>
<evidence type="ECO:0000313" key="3">
    <source>
        <dbReference type="Proteomes" id="UP000198925"/>
    </source>
</evidence>
<reference evidence="2 3" key="1">
    <citation type="submission" date="2016-10" db="EMBL/GenBank/DDBJ databases">
        <authorList>
            <person name="de Groot N.N."/>
        </authorList>
    </citation>
    <scope>NUCLEOTIDE SEQUENCE [LARGE SCALE GENOMIC DNA]</scope>
    <source>
        <strain evidence="2 3">CPCC 100156</strain>
    </source>
</reference>
<evidence type="ECO:0008006" key="4">
    <source>
        <dbReference type="Google" id="ProtNLM"/>
    </source>
</evidence>
<protein>
    <recommendedName>
        <fullName evidence="4">Dolichyl-phosphate-mannose-protein mannosyltransferase</fullName>
    </recommendedName>
</protein>
<feature type="transmembrane region" description="Helical" evidence="1">
    <location>
        <begin position="161"/>
        <end position="189"/>
    </location>
</feature>
<proteinExistence type="predicted"/>
<organism evidence="2 3">
    <name type="scientific">Belnapia rosea</name>
    <dbReference type="NCBI Taxonomy" id="938405"/>
    <lineage>
        <taxon>Bacteria</taxon>
        <taxon>Pseudomonadati</taxon>
        <taxon>Pseudomonadota</taxon>
        <taxon>Alphaproteobacteria</taxon>
        <taxon>Acetobacterales</taxon>
        <taxon>Roseomonadaceae</taxon>
        <taxon>Belnapia</taxon>
    </lineage>
</organism>
<accession>A0A1G6RYA1</accession>
<name>A0A1G6RYA1_9PROT</name>
<feature type="transmembrane region" description="Helical" evidence="1">
    <location>
        <begin position="341"/>
        <end position="361"/>
    </location>
</feature>
<dbReference type="Proteomes" id="UP000198925">
    <property type="component" value="Unassembled WGS sequence"/>
</dbReference>
<evidence type="ECO:0000256" key="1">
    <source>
        <dbReference type="SAM" id="Phobius"/>
    </source>
</evidence>
<feature type="transmembrane region" description="Helical" evidence="1">
    <location>
        <begin position="209"/>
        <end position="230"/>
    </location>
</feature>
<feature type="transmembrane region" description="Helical" evidence="1">
    <location>
        <begin position="12"/>
        <end position="28"/>
    </location>
</feature>
<dbReference type="STRING" id="938405.SAMN02927895_04277"/>
<evidence type="ECO:0000313" key="2">
    <source>
        <dbReference type="EMBL" id="SDD09650.1"/>
    </source>
</evidence>
<dbReference type="EMBL" id="FMZX01000004">
    <property type="protein sequence ID" value="SDD09650.1"/>
    <property type="molecule type" value="Genomic_DNA"/>
</dbReference>
<feature type="transmembrane region" description="Helical" evidence="1">
    <location>
        <begin position="138"/>
        <end position="155"/>
    </location>
</feature>
<keyword evidence="1" id="KW-1133">Transmembrane helix</keyword>
<dbReference type="AlphaFoldDB" id="A0A1G6RYA1"/>
<feature type="transmembrane region" description="Helical" evidence="1">
    <location>
        <begin position="266"/>
        <end position="284"/>
    </location>
</feature>
<sequence length="536" mass="59490">MGDAVPQPRLRWLVCFGALLVLLAPLFITEMPPLLDYPNHLARTYLLAFGQQDPVLSTMYAQDWRIIPNLAIDVVMTALVTVLPLHVAGRVMLGLILVLNYAAIILYSRSVFGRWSWWPVAAALMGYHALFLMGFMNYQVGIALAMLTAAGWNTFRERFPVATVIAAACAATLVFFCHIFGVVFCAVLIGSRELLLMWEALRMRRWAPLLRRAIAAGLVFLPSAILYLGAPLATSDEGPVTWNGPLTKLANLTEPFMNYYAAFDRLTALSILLLVLTCLALRMLRVHGPSLLAAAICFLLYLVMPMTLKEAAFIDGRFPIMLGMLLFAGALPMLPPRPARAVGFALAALFLVRMGIVSAVWSGHGQDVAEIRRSIEPVQPGSRVLVLTVDPGSNPDFWRQHGRRLVIADFCRTDQHLGSLLTIERHAFWPMVFTNASQQPLRVLPPYAAISQPAGYLPNYTLLDPAEPTPPKLRRQPYLADWQDHFDYVLLLLAGGAQTLPAYAEARLEPVNRSTMAALYRVRRPALAAERLAEHR</sequence>
<keyword evidence="1" id="KW-0812">Transmembrane</keyword>
<keyword evidence="1" id="KW-0472">Membrane</keyword>